<dbReference type="GO" id="GO:0019478">
    <property type="term" value="P:D-amino acid catabolic process"/>
    <property type="evidence" value="ECO:0007669"/>
    <property type="project" value="UniProtKB-UniRule"/>
</dbReference>
<evidence type="ECO:0000313" key="3">
    <source>
        <dbReference type="EMBL" id="QBH11574.1"/>
    </source>
</evidence>
<dbReference type="EC" id="3.1.1.-" evidence="2"/>
<organism evidence="4 5">
    <name type="scientific">Desulfobacter hydrogenophilus</name>
    <dbReference type="NCBI Taxonomy" id="2291"/>
    <lineage>
        <taxon>Bacteria</taxon>
        <taxon>Pseudomonadati</taxon>
        <taxon>Thermodesulfobacteriota</taxon>
        <taxon>Desulfobacteria</taxon>
        <taxon>Desulfobacterales</taxon>
        <taxon>Desulfobacteraceae</taxon>
        <taxon>Desulfobacter</taxon>
    </lineage>
</organism>
<comment type="subunit">
    <text evidence="2">Homodimer.</text>
</comment>
<dbReference type="GO" id="GO:0106026">
    <property type="term" value="F:Gly-tRNA(Ala) deacylase activity"/>
    <property type="evidence" value="ECO:0007669"/>
    <property type="project" value="UniProtKB-UniRule"/>
</dbReference>
<dbReference type="OrthoDB" id="9801395at2"/>
<evidence type="ECO:0000256" key="1">
    <source>
        <dbReference type="ARBA" id="ARBA00009673"/>
    </source>
</evidence>
<dbReference type="GO" id="GO:0043908">
    <property type="term" value="F:Ser(Gly)-tRNA(Ala) hydrolase activity"/>
    <property type="evidence" value="ECO:0007669"/>
    <property type="project" value="UniProtKB-UniRule"/>
</dbReference>
<keyword evidence="2" id="KW-0963">Cytoplasm</keyword>
<dbReference type="FunFam" id="3.50.80.10:FF:000001">
    <property type="entry name" value="D-aminoacyl-tRNA deacylase"/>
    <property type="match status" value="1"/>
</dbReference>
<comment type="catalytic activity">
    <reaction evidence="2">
        <text>glycyl-tRNA(Ala) + H2O = tRNA(Ala) + glycine + H(+)</text>
        <dbReference type="Rhea" id="RHEA:53744"/>
        <dbReference type="Rhea" id="RHEA-COMP:9657"/>
        <dbReference type="Rhea" id="RHEA-COMP:13640"/>
        <dbReference type="ChEBI" id="CHEBI:15377"/>
        <dbReference type="ChEBI" id="CHEBI:15378"/>
        <dbReference type="ChEBI" id="CHEBI:57305"/>
        <dbReference type="ChEBI" id="CHEBI:78442"/>
        <dbReference type="ChEBI" id="CHEBI:78522"/>
    </reaction>
</comment>
<dbReference type="NCBIfam" id="TIGR00256">
    <property type="entry name" value="D-aminoacyl-tRNA deacylase"/>
    <property type="match status" value="1"/>
</dbReference>
<keyword evidence="2" id="KW-0820">tRNA-binding</keyword>
<dbReference type="GO" id="GO:0005737">
    <property type="term" value="C:cytoplasm"/>
    <property type="evidence" value="ECO:0007669"/>
    <property type="project" value="UniProtKB-SubCell"/>
</dbReference>
<comment type="subcellular location">
    <subcellularLocation>
        <location evidence="2">Cytoplasm</location>
    </subcellularLocation>
</comment>
<reference evidence="4 5" key="1">
    <citation type="submission" date="2018-06" db="EMBL/GenBank/DDBJ databases">
        <title>Complete Genome Sequence of Desulfobacter hydrogenophilus (DSM3380).</title>
        <authorList>
            <person name="Marietou A."/>
            <person name="Schreiber L."/>
            <person name="Marshall I."/>
            <person name="Jorgensen B."/>
        </authorList>
    </citation>
    <scope>NUCLEOTIDE SEQUENCE [LARGE SCALE GENOMIC DNA]</scope>
    <source>
        <strain evidence="4 5">DSM 3380</strain>
    </source>
</reference>
<dbReference type="GO" id="GO:0000049">
    <property type="term" value="F:tRNA binding"/>
    <property type="evidence" value="ECO:0007669"/>
    <property type="project" value="UniProtKB-UniRule"/>
</dbReference>
<proteinExistence type="inferred from homology"/>
<keyword evidence="2" id="KW-0694">RNA-binding</keyword>
<feature type="short sequence motif" description="Gly-cisPro motif, important for rejection of L-amino acids" evidence="2">
    <location>
        <begin position="137"/>
        <end position="138"/>
    </location>
</feature>
<dbReference type="PANTHER" id="PTHR10472">
    <property type="entry name" value="D-TYROSYL-TRNA TYR DEACYLASE"/>
    <property type="match status" value="1"/>
</dbReference>
<reference evidence="3 6" key="2">
    <citation type="submission" date="2019-02" db="EMBL/GenBank/DDBJ databases">
        <title>Complete genome sequence of Desulfobacter hydrogenophilus AcRS1.</title>
        <authorList>
            <person name="Marietou A."/>
            <person name="Lund M.B."/>
            <person name="Marshall I.P.G."/>
            <person name="Schreiber L."/>
            <person name="Jorgensen B."/>
        </authorList>
    </citation>
    <scope>NUCLEOTIDE SEQUENCE [LARGE SCALE GENOMIC DNA]</scope>
    <source>
        <strain evidence="3 6">AcRS1</strain>
    </source>
</reference>
<comment type="domain">
    <text evidence="2">A Gly-cisPro motif from one monomer fits into the active site of the other monomer to allow specific chiral rejection of L-amino acids.</text>
</comment>
<dbReference type="SUPFAM" id="SSF69500">
    <property type="entry name" value="DTD-like"/>
    <property type="match status" value="1"/>
</dbReference>
<dbReference type="CDD" id="cd00563">
    <property type="entry name" value="Dtyr_deacylase"/>
    <property type="match status" value="1"/>
</dbReference>
<dbReference type="Pfam" id="PF02580">
    <property type="entry name" value="Tyr_Deacylase"/>
    <property type="match status" value="1"/>
</dbReference>
<dbReference type="PANTHER" id="PTHR10472:SF5">
    <property type="entry name" value="D-AMINOACYL-TRNA DEACYLASE 1"/>
    <property type="match status" value="1"/>
</dbReference>
<evidence type="ECO:0000313" key="5">
    <source>
        <dbReference type="Proteomes" id="UP000248798"/>
    </source>
</evidence>
<gene>
    <name evidence="2" type="primary">dtd</name>
    <name evidence="4" type="ORF">DO021_04475</name>
    <name evidence="3" type="ORF">EYB58_00740</name>
</gene>
<evidence type="ECO:0000313" key="6">
    <source>
        <dbReference type="Proteomes" id="UP000293902"/>
    </source>
</evidence>
<dbReference type="EMBL" id="CP036313">
    <property type="protein sequence ID" value="QBH11574.1"/>
    <property type="molecule type" value="Genomic_DNA"/>
</dbReference>
<protein>
    <recommendedName>
        <fullName evidence="2">D-aminoacyl-tRNA deacylase</fullName>
        <shortName evidence="2">DTD</shortName>
        <ecNumber evidence="2">3.1.1.96</ecNumber>
    </recommendedName>
    <alternativeName>
        <fullName evidence="2">Gly-tRNA(Ala) deacylase</fullName>
        <ecNumber evidence="2">3.1.1.-</ecNumber>
    </alternativeName>
</protein>
<keyword evidence="6" id="KW-1185">Reference proteome</keyword>
<dbReference type="Proteomes" id="UP000293902">
    <property type="component" value="Chromosome"/>
</dbReference>
<dbReference type="RefSeq" id="WP_111954136.1">
    <property type="nucleotide sequence ID" value="NZ_CP036313.1"/>
</dbReference>
<dbReference type="EC" id="3.1.1.96" evidence="2"/>
<keyword evidence="2 3" id="KW-0378">Hydrolase</keyword>
<dbReference type="GO" id="GO:0051500">
    <property type="term" value="F:D-tyrosyl-tRNA(Tyr) deacylase activity"/>
    <property type="evidence" value="ECO:0007669"/>
    <property type="project" value="TreeGrafter"/>
</dbReference>
<name>A0A328FI22_9BACT</name>
<sequence length="148" mass="16500">MKAIVQRVKKAHVTVNNTMISSIGTGLVVLLGMAHEDKEKDAEYLVDKIINLRIFEDDQEKMNRSLLDVKGELLVVSQFTIMADCRKGRRPSFTDAAPPEPARRLYRFFADRAASLGVAVKKGKFQANMDVSLINQGPVTLILESPKN</sequence>
<dbReference type="HAMAP" id="MF_00518">
    <property type="entry name" value="Deacylase_Dtd"/>
    <property type="match status" value="1"/>
</dbReference>
<evidence type="ECO:0000313" key="4">
    <source>
        <dbReference type="EMBL" id="RAM03122.1"/>
    </source>
</evidence>
<accession>A0A328FI22</accession>
<dbReference type="InterPro" id="IPR003732">
    <property type="entry name" value="Daa-tRNA_deacyls_DTD"/>
</dbReference>
<dbReference type="Gene3D" id="3.50.80.10">
    <property type="entry name" value="D-tyrosyl-tRNA(Tyr) deacylase"/>
    <property type="match status" value="1"/>
</dbReference>
<evidence type="ECO:0000256" key="2">
    <source>
        <dbReference type="HAMAP-Rule" id="MF_00518"/>
    </source>
</evidence>
<dbReference type="InterPro" id="IPR023509">
    <property type="entry name" value="DTD-like_sf"/>
</dbReference>
<dbReference type="AlphaFoldDB" id="A0A328FI22"/>
<comment type="function">
    <text evidence="2">An aminoacyl-tRNA editing enzyme that deacylates mischarged D-aminoacyl-tRNAs. Also deacylates mischarged glycyl-tRNA(Ala), protecting cells against glycine mischarging by AlaRS. Acts via tRNA-based rather than protein-based catalysis; rejects L-amino acids rather than detecting D-amino acids in the active site. By recycling D-aminoacyl-tRNA to D-amino acids and free tRNA molecules, this enzyme counteracts the toxicity associated with the formation of D-aminoacyl-tRNA entities in vivo and helps enforce protein L-homochirality.</text>
</comment>
<dbReference type="Proteomes" id="UP000248798">
    <property type="component" value="Unassembled WGS sequence"/>
</dbReference>
<comment type="similarity">
    <text evidence="1 2">Belongs to the DTD family.</text>
</comment>
<dbReference type="EMBL" id="QLNI01000007">
    <property type="protein sequence ID" value="RAM03122.1"/>
    <property type="molecule type" value="Genomic_DNA"/>
</dbReference>
<comment type="catalytic activity">
    <reaction evidence="2">
        <text>a D-aminoacyl-tRNA + H2O = a tRNA + a D-alpha-amino acid + H(+)</text>
        <dbReference type="Rhea" id="RHEA:13953"/>
        <dbReference type="Rhea" id="RHEA-COMP:10123"/>
        <dbReference type="Rhea" id="RHEA-COMP:10124"/>
        <dbReference type="ChEBI" id="CHEBI:15377"/>
        <dbReference type="ChEBI" id="CHEBI:15378"/>
        <dbReference type="ChEBI" id="CHEBI:59871"/>
        <dbReference type="ChEBI" id="CHEBI:78442"/>
        <dbReference type="ChEBI" id="CHEBI:79333"/>
        <dbReference type="EC" id="3.1.1.96"/>
    </reaction>
</comment>